<gene>
    <name evidence="2" type="ORF">JV46_11910</name>
</gene>
<keyword evidence="3" id="KW-1185">Reference proteome</keyword>
<dbReference type="PATRIC" id="fig|2340.3.peg.1071"/>
<organism evidence="2 3">
    <name type="scientific">Solemya velum gill symbiont</name>
    <dbReference type="NCBI Taxonomy" id="2340"/>
    <lineage>
        <taxon>Bacteria</taxon>
        <taxon>Pseudomonadati</taxon>
        <taxon>Pseudomonadota</taxon>
        <taxon>Gammaproteobacteria</taxon>
        <taxon>sulfur-oxidizing symbionts</taxon>
    </lineage>
</organism>
<dbReference type="RefSeq" id="WP_043116342.1">
    <property type="nucleotide sequence ID" value="NZ_JRAA01000001.1"/>
</dbReference>
<dbReference type="GO" id="GO:0016787">
    <property type="term" value="F:hydrolase activity"/>
    <property type="evidence" value="ECO:0007669"/>
    <property type="project" value="UniProtKB-KW"/>
</dbReference>
<dbReference type="PANTHER" id="PTHR42951:SF22">
    <property type="entry name" value="METALLO BETA-LACTAMASE SUPERFAMILY LIPOPROTEIN"/>
    <property type="match status" value="1"/>
</dbReference>
<evidence type="ECO:0000313" key="2">
    <source>
        <dbReference type="EMBL" id="KHF26555.1"/>
    </source>
</evidence>
<comment type="caution">
    <text evidence="2">The sequence shown here is derived from an EMBL/GenBank/DDBJ whole genome shotgun (WGS) entry which is preliminary data.</text>
</comment>
<sequence>MSIEKNWEELGDDIYCIDTGFLRPKMAACYLIREGDAAAILDTGTNFTAPTVYALLNVLGLTRDNVKYVIPTHVHLDHAGGVGQLMADCANAQLVIHPKGAPHMIDPSRIVAGATAVYGEERFANDYGTLLPVDEERVIAAQDGDTFDLNGRTLTFYDTPGHANHHGCILDSKSRAIVTGDTFGLSYRELKTDKGDYIFAPSTPVAFDPDAWHQSIDKLMALNPSAMLLTHYSLVTDLESLAQQLHRNIDAISEIAISEEGEEAGRHERIKGELGDLTAQQIIDHGVDMSKEQILEFLSSDLELNAQGLEVWLKRRAKARG</sequence>
<dbReference type="eggNOG" id="COG0491">
    <property type="taxonomic scope" value="Bacteria"/>
</dbReference>
<dbReference type="Gene3D" id="3.60.15.10">
    <property type="entry name" value="Ribonuclease Z/Hydroxyacylglutathione hydrolase-like"/>
    <property type="match status" value="1"/>
</dbReference>
<dbReference type="Proteomes" id="UP000030856">
    <property type="component" value="Unassembled WGS sequence"/>
</dbReference>
<dbReference type="SMART" id="SM00849">
    <property type="entry name" value="Lactamase_B"/>
    <property type="match status" value="1"/>
</dbReference>
<name>A0A0B0HBW5_SOVGS</name>
<dbReference type="PANTHER" id="PTHR42951">
    <property type="entry name" value="METALLO-BETA-LACTAMASE DOMAIN-CONTAINING"/>
    <property type="match status" value="1"/>
</dbReference>
<proteinExistence type="predicted"/>
<protein>
    <submittedName>
        <fullName evidence="2">Zn-dependent hydrolase, glyoxylase</fullName>
    </submittedName>
</protein>
<dbReference type="Pfam" id="PF00753">
    <property type="entry name" value="Lactamase_B"/>
    <property type="match status" value="1"/>
</dbReference>
<reference evidence="2 3" key="1">
    <citation type="journal article" date="2014" name="BMC Genomics">
        <title>The genome of the intracellular bacterium of the coastal bivalve, Solemya velum: a blueprint for thriving in and out of symbiosis.</title>
        <authorList>
            <person name="Dmytrenko O."/>
            <person name="Russell S.L."/>
            <person name="Loo W.T."/>
            <person name="Fontanez K.M."/>
            <person name="Liao L."/>
            <person name="Roeselers G."/>
            <person name="Sharma R."/>
            <person name="Stewart F.J."/>
            <person name="Newton I.L."/>
            <person name="Woyke T."/>
            <person name="Wu D."/>
            <person name="Lang J.M."/>
            <person name="Eisen J.A."/>
            <person name="Cavanaugh C.M."/>
        </authorList>
    </citation>
    <scope>NUCLEOTIDE SEQUENCE [LARGE SCALE GENOMIC DNA]</scope>
    <source>
        <strain evidence="2 3">WH</strain>
    </source>
</reference>
<feature type="domain" description="Metallo-beta-lactamase" evidence="1">
    <location>
        <begin position="26"/>
        <end position="231"/>
    </location>
</feature>
<dbReference type="InterPro" id="IPR001279">
    <property type="entry name" value="Metallo-B-lactamas"/>
</dbReference>
<keyword evidence="2" id="KW-0378">Hydrolase</keyword>
<dbReference type="SUPFAM" id="SSF56281">
    <property type="entry name" value="Metallo-hydrolase/oxidoreductase"/>
    <property type="match status" value="1"/>
</dbReference>
<dbReference type="AlphaFoldDB" id="A0A0B0HBW5"/>
<dbReference type="STRING" id="2340.JV46_11910"/>
<dbReference type="EMBL" id="JRAA01000001">
    <property type="protein sequence ID" value="KHF26555.1"/>
    <property type="molecule type" value="Genomic_DNA"/>
</dbReference>
<evidence type="ECO:0000259" key="1">
    <source>
        <dbReference type="SMART" id="SM00849"/>
    </source>
</evidence>
<evidence type="ECO:0000313" key="3">
    <source>
        <dbReference type="Proteomes" id="UP000030856"/>
    </source>
</evidence>
<dbReference type="InterPro" id="IPR037482">
    <property type="entry name" value="ST1585_MBL-fold"/>
</dbReference>
<accession>A0A0B0HBW5</accession>
<dbReference type="CDD" id="cd07726">
    <property type="entry name" value="ST1585-like_MBL-fold"/>
    <property type="match status" value="1"/>
</dbReference>
<dbReference type="InterPro" id="IPR036866">
    <property type="entry name" value="RibonucZ/Hydroxyglut_hydro"/>
</dbReference>
<dbReference type="OrthoDB" id="9802991at2"/>
<dbReference type="InterPro" id="IPR050855">
    <property type="entry name" value="NDM-1-like"/>
</dbReference>